<organism evidence="5 6">
    <name type="scientific">Adhaeribacter arboris</name>
    <dbReference type="NCBI Taxonomy" id="2072846"/>
    <lineage>
        <taxon>Bacteria</taxon>
        <taxon>Pseudomonadati</taxon>
        <taxon>Bacteroidota</taxon>
        <taxon>Cytophagia</taxon>
        <taxon>Cytophagales</taxon>
        <taxon>Hymenobacteraceae</taxon>
        <taxon>Adhaeribacter</taxon>
    </lineage>
</organism>
<dbReference type="InterPro" id="IPR011010">
    <property type="entry name" value="DNA_brk_join_enz"/>
</dbReference>
<evidence type="ECO:0000256" key="1">
    <source>
        <dbReference type="ARBA" id="ARBA00008857"/>
    </source>
</evidence>
<dbReference type="Pfam" id="PF00589">
    <property type="entry name" value="Phage_integrase"/>
    <property type="match status" value="1"/>
</dbReference>
<keyword evidence="2" id="KW-0238">DNA-binding</keyword>
<comment type="caution">
    <text evidence="5">The sequence shown here is derived from an EMBL/GenBank/DDBJ whole genome shotgun (WGS) entry which is preliminary data.</text>
</comment>
<dbReference type="Gene3D" id="1.10.150.130">
    <property type="match status" value="1"/>
</dbReference>
<keyword evidence="6" id="KW-1185">Reference proteome</keyword>
<dbReference type="InterPro" id="IPR025269">
    <property type="entry name" value="SAM-like_dom"/>
</dbReference>
<name>A0A2T2YK69_9BACT</name>
<dbReference type="SUPFAM" id="SSF56349">
    <property type="entry name" value="DNA breaking-rejoining enzymes"/>
    <property type="match status" value="1"/>
</dbReference>
<dbReference type="GO" id="GO:0015074">
    <property type="term" value="P:DNA integration"/>
    <property type="evidence" value="ECO:0007669"/>
    <property type="project" value="InterPro"/>
</dbReference>
<sequence length="545" mass="62889">MSKVTTEIVLNKRIPMKDGTFRVKLRVTYLRKQIYYPTKFTLSESDFERTRSIKPRAEFKDLALSFNKIETKAKEIIDRLPAFTFEAFEKRFSDTSDRTDVFSAFDKQIQKLEEEERVGTRESYESARNSLISFVKRMPPFSTKGLTKDQIAARKKEFEVRPPLPFINVTVEFLKSYEKWMKKHGRSRTTIGIYLRPLRALFNVTIEAGDLSKEFYPFGKRKYKIPSGSNVKKALEEEDIALLFNYHSENENELWARDMWILTYLANGINMKDIAHLKNEDLDKEHITFIRAKTELTTIENQRPIIVTITPLITEIIKRWRSADYSPRAFVFPILNRGMTPKEEHSKVRDTVKKVNKYIRQIAQKQGIEDDVTTYVARHSMATVLNDAGVPTSFISDLLGHGTEKTTKSYIDGIKSGKRAELTIHLTTFLEKEAQTQIIEKEDPLASTLKVLLKQKVAPPKIKLTCIKTLEYAGGEFLKGNVIVFQNNKHLVITDPQNIVFPDSEFTSNYGSFIYLNQIAELLLAGTTGQIKEHFKVELINDVIK</sequence>
<gene>
    <name evidence="5" type="ORF">AHMF7605_21530</name>
</gene>
<dbReference type="GO" id="GO:0003677">
    <property type="term" value="F:DNA binding"/>
    <property type="evidence" value="ECO:0007669"/>
    <property type="project" value="UniProtKB-KW"/>
</dbReference>
<dbReference type="EMBL" id="PYFT01000001">
    <property type="protein sequence ID" value="PSR55898.1"/>
    <property type="molecule type" value="Genomic_DNA"/>
</dbReference>
<feature type="domain" description="Tyr recombinase" evidence="4">
    <location>
        <begin position="230"/>
        <end position="423"/>
    </location>
</feature>
<keyword evidence="3" id="KW-0233">DNA recombination</keyword>
<dbReference type="PANTHER" id="PTHR30349:SF64">
    <property type="entry name" value="PROPHAGE INTEGRASE INTD-RELATED"/>
    <property type="match status" value="1"/>
</dbReference>
<accession>A0A2T2YK69</accession>
<dbReference type="PANTHER" id="PTHR30349">
    <property type="entry name" value="PHAGE INTEGRASE-RELATED"/>
    <property type="match status" value="1"/>
</dbReference>
<dbReference type="AlphaFoldDB" id="A0A2T2YK69"/>
<dbReference type="Gene3D" id="1.10.443.10">
    <property type="entry name" value="Intergrase catalytic core"/>
    <property type="match status" value="1"/>
</dbReference>
<evidence type="ECO:0000256" key="2">
    <source>
        <dbReference type="ARBA" id="ARBA00023125"/>
    </source>
</evidence>
<comment type="similarity">
    <text evidence="1">Belongs to the 'phage' integrase family.</text>
</comment>
<dbReference type="InterPro" id="IPR050090">
    <property type="entry name" value="Tyrosine_recombinase_XerCD"/>
</dbReference>
<evidence type="ECO:0000259" key="4">
    <source>
        <dbReference type="PROSITE" id="PS51898"/>
    </source>
</evidence>
<protein>
    <submittedName>
        <fullName evidence="5">Recombinase XerD</fullName>
    </submittedName>
</protein>
<dbReference type="InterPro" id="IPR013762">
    <property type="entry name" value="Integrase-like_cat_sf"/>
</dbReference>
<dbReference type="InterPro" id="IPR010998">
    <property type="entry name" value="Integrase_recombinase_N"/>
</dbReference>
<evidence type="ECO:0000313" key="6">
    <source>
        <dbReference type="Proteomes" id="UP000240357"/>
    </source>
</evidence>
<dbReference type="Pfam" id="PF13102">
    <property type="entry name" value="Phage_int_SAM_5"/>
    <property type="match status" value="1"/>
</dbReference>
<evidence type="ECO:0000256" key="3">
    <source>
        <dbReference type="ARBA" id="ARBA00023172"/>
    </source>
</evidence>
<dbReference type="RefSeq" id="WP_106932080.1">
    <property type="nucleotide sequence ID" value="NZ_PYFT01000001.1"/>
</dbReference>
<dbReference type="PROSITE" id="PS51898">
    <property type="entry name" value="TYR_RECOMBINASE"/>
    <property type="match status" value="1"/>
</dbReference>
<reference evidence="5 6" key="1">
    <citation type="submission" date="2018-03" db="EMBL/GenBank/DDBJ databases">
        <title>Adhaeribacter sp. HMF7605 Genome sequencing and assembly.</title>
        <authorList>
            <person name="Kang H."/>
            <person name="Kang J."/>
            <person name="Cha I."/>
            <person name="Kim H."/>
            <person name="Joh K."/>
        </authorList>
    </citation>
    <scope>NUCLEOTIDE SEQUENCE [LARGE SCALE GENOMIC DNA]</scope>
    <source>
        <strain evidence="5 6">HMF7605</strain>
    </source>
</reference>
<dbReference type="GO" id="GO:0006310">
    <property type="term" value="P:DNA recombination"/>
    <property type="evidence" value="ECO:0007669"/>
    <property type="project" value="UniProtKB-KW"/>
</dbReference>
<proteinExistence type="inferred from homology"/>
<dbReference type="InterPro" id="IPR002104">
    <property type="entry name" value="Integrase_catalytic"/>
</dbReference>
<dbReference type="OrthoDB" id="1094492at2"/>
<dbReference type="Proteomes" id="UP000240357">
    <property type="component" value="Unassembled WGS sequence"/>
</dbReference>
<evidence type="ECO:0000313" key="5">
    <source>
        <dbReference type="EMBL" id="PSR55898.1"/>
    </source>
</evidence>